<evidence type="ECO:0000313" key="2">
    <source>
        <dbReference type="EMBL" id="TNN47398.1"/>
    </source>
</evidence>
<reference evidence="2 3" key="1">
    <citation type="submission" date="2019-03" db="EMBL/GenBank/DDBJ databases">
        <title>First draft genome of Liparis tanakae, snailfish: a comprehensive survey of snailfish specific genes.</title>
        <authorList>
            <person name="Kim W."/>
            <person name="Song I."/>
            <person name="Jeong J.-H."/>
            <person name="Kim D."/>
            <person name="Kim S."/>
            <person name="Ryu S."/>
            <person name="Song J.Y."/>
            <person name="Lee S.K."/>
        </authorList>
    </citation>
    <scope>NUCLEOTIDE SEQUENCE [LARGE SCALE GENOMIC DNA]</scope>
    <source>
        <tissue evidence="2">Muscle</tissue>
    </source>
</reference>
<dbReference type="Proteomes" id="UP000314294">
    <property type="component" value="Unassembled WGS sequence"/>
</dbReference>
<sequence>MTAEDSHRKVLFFDVGMCSISMSGARFAFLPRPLPSLAPARPRGGGLVRGGGSPSDRPLPRRGRRPLELRVLPAAASSSSLRFRRPQEGPKSRYLLLQRADLKALVVPGTRRVVLPLRVLPPRLLSRRRSLRLRLSPRAFALRADLRARAPRSRQLLFQPPNVALCEHQLLRDLGKPPGQALLLHQDSVKLTGVFFHLLRVLLSFLSAALLQLLNLGLEAGHFCLELERLLQRPLLQLRLRFDETRVLFLQLLVVHLEILLGERESRLLRFNFLAKPGDLPLRPIVLGRDFLDLKDFGVQLFSQSLLELRLKLSKLLDERVRFGAEALPLHILPKKNQLLLVTEQKLRPQPLQLGFLRLRHAVQHGVLLPLQHLQLDLVIGDFGVVLDLRFPRRFPGGGELARCIADGVSEAPQLAALAFLRGETAGDLLRFLFRCAEISEEALDLGLQVQLLSGDAAKLVSDLVPRGVGLLRRLLQLSDPRREGVHLRHLSRLQKLELGAVALGHPLHVRRVLQVDLPLHLDYLLAVHLVQLRPEPFQLPESLLLHLLDGVAFRQAVLVATLLQVLHRTHELHDLLFKSDVLPSNSSVHRSNSDSLAAVRCWLSRRPFSDACSSSCSRLELLQLRLVLEQLLPGLQEIRRCAAVAAVPQRLARLQLGASFASPRLPSPRSLWLKREGNGFMRNTSENNPKANGLTGGLVPAASLLPVAVH</sequence>
<feature type="region of interest" description="Disordered" evidence="1">
    <location>
        <begin position="40"/>
        <end position="64"/>
    </location>
</feature>
<dbReference type="EMBL" id="SRLO01000744">
    <property type="protein sequence ID" value="TNN47398.1"/>
    <property type="molecule type" value="Genomic_DNA"/>
</dbReference>
<keyword evidence="3" id="KW-1185">Reference proteome</keyword>
<feature type="compositionally biased region" description="Gly residues" evidence="1">
    <location>
        <begin position="43"/>
        <end position="53"/>
    </location>
</feature>
<proteinExistence type="predicted"/>
<evidence type="ECO:0000313" key="3">
    <source>
        <dbReference type="Proteomes" id="UP000314294"/>
    </source>
</evidence>
<protein>
    <submittedName>
        <fullName evidence="2">Uncharacterized protein</fullName>
    </submittedName>
</protein>
<evidence type="ECO:0000256" key="1">
    <source>
        <dbReference type="SAM" id="MobiDB-lite"/>
    </source>
</evidence>
<dbReference type="AlphaFoldDB" id="A0A4Z2G1H8"/>
<comment type="caution">
    <text evidence="2">The sequence shown here is derived from an EMBL/GenBank/DDBJ whole genome shotgun (WGS) entry which is preliminary data.</text>
</comment>
<gene>
    <name evidence="2" type="ORF">EYF80_042401</name>
</gene>
<accession>A0A4Z2G1H8</accession>
<organism evidence="2 3">
    <name type="scientific">Liparis tanakae</name>
    <name type="common">Tanaka's snailfish</name>
    <dbReference type="NCBI Taxonomy" id="230148"/>
    <lineage>
        <taxon>Eukaryota</taxon>
        <taxon>Metazoa</taxon>
        <taxon>Chordata</taxon>
        <taxon>Craniata</taxon>
        <taxon>Vertebrata</taxon>
        <taxon>Euteleostomi</taxon>
        <taxon>Actinopterygii</taxon>
        <taxon>Neopterygii</taxon>
        <taxon>Teleostei</taxon>
        <taxon>Neoteleostei</taxon>
        <taxon>Acanthomorphata</taxon>
        <taxon>Eupercaria</taxon>
        <taxon>Perciformes</taxon>
        <taxon>Cottioidei</taxon>
        <taxon>Cottales</taxon>
        <taxon>Liparidae</taxon>
        <taxon>Liparis</taxon>
    </lineage>
</organism>
<name>A0A4Z2G1H8_9TELE</name>